<dbReference type="InterPro" id="IPR003594">
    <property type="entry name" value="HATPase_dom"/>
</dbReference>
<comment type="caution">
    <text evidence="4">The sequence shown here is derived from an EMBL/GenBank/DDBJ whole genome shotgun (WGS) entry which is preliminary data.</text>
</comment>
<evidence type="ECO:0000259" key="3">
    <source>
        <dbReference type="Pfam" id="PF13581"/>
    </source>
</evidence>
<name>A0ABV2ZLH7_9ACTN</name>
<dbReference type="PANTHER" id="PTHR35526">
    <property type="entry name" value="ANTI-SIGMA-F FACTOR RSBW-RELATED"/>
    <property type="match status" value="1"/>
</dbReference>
<dbReference type="CDD" id="cd16936">
    <property type="entry name" value="HATPase_RsbW-like"/>
    <property type="match status" value="1"/>
</dbReference>
<sequence>MAVQSAGPHAAAYRGSSGGTAPSPAGALDTWHSGPACLSVELPFDTTVAGVAREEVTSLLGDEAGAIDSVTLVCSELVTNSLRHGSPPILLKVLVDPTETAPAVDITVTDGGTATHRTLEADQEHPDESGRGRLIIDALAAASSLEVGETHTRAWCRLCLTAPPSLSALPTPHASKESPHGS</sequence>
<keyword evidence="1" id="KW-0418">Kinase</keyword>
<evidence type="ECO:0000256" key="1">
    <source>
        <dbReference type="ARBA" id="ARBA00022527"/>
    </source>
</evidence>
<dbReference type="Proteomes" id="UP001550739">
    <property type="component" value="Unassembled WGS sequence"/>
</dbReference>
<dbReference type="Gene3D" id="3.30.565.10">
    <property type="entry name" value="Histidine kinase-like ATPase, C-terminal domain"/>
    <property type="match status" value="1"/>
</dbReference>
<keyword evidence="1" id="KW-0808">Transferase</keyword>
<keyword evidence="4" id="KW-0547">Nucleotide-binding</keyword>
<dbReference type="GO" id="GO:0005524">
    <property type="term" value="F:ATP binding"/>
    <property type="evidence" value="ECO:0007669"/>
    <property type="project" value="UniProtKB-KW"/>
</dbReference>
<evidence type="ECO:0000256" key="2">
    <source>
        <dbReference type="SAM" id="MobiDB-lite"/>
    </source>
</evidence>
<feature type="region of interest" description="Disordered" evidence="2">
    <location>
        <begin position="1"/>
        <end position="27"/>
    </location>
</feature>
<dbReference type="PANTHER" id="PTHR35526:SF3">
    <property type="entry name" value="ANTI-SIGMA-F FACTOR RSBW"/>
    <property type="match status" value="1"/>
</dbReference>
<proteinExistence type="predicted"/>
<gene>
    <name evidence="4" type="ORF">AB0E89_23180</name>
</gene>
<evidence type="ECO:0000313" key="4">
    <source>
        <dbReference type="EMBL" id="MEU3783414.1"/>
    </source>
</evidence>
<reference evidence="4 5" key="1">
    <citation type="submission" date="2024-06" db="EMBL/GenBank/DDBJ databases">
        <title>The Natural Products Discovery Center: Release of the First 8490 Sequenced Strains for Exploring Actinobacteria Biosynthetic Diversity.</title>
        <authorList>
            <person name="Kalkreuter E."/>
            <person name="Kautsar S.A."/>
            <person name="Yang D."/>
            <person name="Bader C.D."/>
            <person name="Teijaro C.N."/>
            <person name="Fluegel L."/>
            <person name="Davis C.M."/>
            <person name="Simpson J.R."/>
            <person name="Lauterbach L."/>
            <person name="Steele A.D."/>
            <person name="Gui C."/>
            <person name="Meng S."/>
            <person name="Li G."/>
            <person name="Viehrig K."/>
            <person name="Ye F."/>
            <person name="Su P."/>
            <person name="Kiefer A.F."/>
            <person name="Nichols A."/>
            <person name="Cepeda A.J."/>
            <person name="Yan W."/>
            <person name="Fan B."/>
            <person name="Jiang Y."/>
            <person name="Adhikari A."/>
            <person name="Zheng C.-J."/>
            <person name="Schuster L."/>
            <person name="Cowan T.M."/>
            <person name="Smanski M.J."/>
            <person name="Chevrette M.G."/>
            <person name="De Carvalho L.P.S."/>
            <person name="Shen B."/>
        </authorList>
    </citation>
    <scope>NUCLEOTIDE SEQUENCE [LARGE SCALE GENOMIC DNA]</scope>
    <source>
        <strain evidence="4 5">NPDC033843</strain>
    </source>
</reference>
<protein>
    <submittedName>
        <fullName evidence="4">ATP-binding protein</fullName>
    </submittedName>
</protein>
<evidence type="ECO:0000313" key="5">
    <source>
        <dbReference type="Proteomes" id="UP001550739"/>
    </source>
</evidence>
<keyword evidence="1" id="KW-0723">Serine/threonine-protein kinase</keyword>
<accession>A0ABV2ZLH7</accession>
<dbReference type="RefSeq" id="WP_361704595.1">
    <property type="nucleotide sequence ID" value="NZ_JBEZVE010000012.1"/>
</dbReference>
<organism evidence="4 5">
    <name type="scientific">Streptomyces sp. 900129855</name>
    <dbReference type="NCBI Taxonomy" id="3155129"/>
    <lineage>
        <taxon>Bacteria</taxon>
        <taxon>Bacillati</taxon>
        <taxon>Actinomycetota</taxon>
        <taxon>Actinomycetes</taxon>
        <taxon>Kitasatosporales</taxon>
        <taxon>Streptomycetaceae</taxon>
        <taxon>Streptomyces</taxon>
    </lineage>
</organism>
<feature type="domain" description="Histidine kinase/HSP90-like ATPase" evidence="3">
    <location>
        <begin position="52"/>
        <end position="145"/>
    </location>
</feature>
<dbReference type="InterPro" id="IPR036890">
    <property type="entry name" value="HATPase_C_sf"/>
</dbReference>
<dbReference type="EMBL" id="JBEZVE010000012">
    <property type="protein sequence ID" value="MEU3783414.1"/>
    <property type="molecule type" value="Genomic_DNA"/>
</dbReference>
<keyword evidence="4" id="KW-0067">ATP-binding</keyword>
<dbReference type="InterPro" id="IPR050267">
    <property type="entry name" value="Anti-sigma-factor_SerPK"/>
</dbReference>
<keyword evidence="5" id="KW-1185">Reference proteome</keyword>
<dbReference type="Pfam" id="PF13581">
    <property type="entry name" value="HATPase_c_2"/>
    <property type="match status" value="1"/>
</dbReference>